<keyword evidence="4" id="KW-1185">Reference proteome</keyword>
<dbReference type="Pfam" id="PF07534">
    <property type="entry name" value="TLD"/>
    <property type="match status" value="1"/>
</dbReference>
<comment type="similarity">
    <text evidence="1">Belongs to the IFI44 family.</text>
</comment>
<proteinExistence type="inferred from homology"/>
<dbReference type="PROSITE" id="PS51886">
    <property type="entry name" value="TLDC"/>
    <property type="match status" value="1"/>
</dbReference>
<dbReference type="PANTHER" id="PTHR14241:SF32">
    <property type="entry name" value="VWFA DOMAIN-CONTAINING PROTEIN-RELATED"/>
    <property type="match status" value="1"/>
</dbReference>
<dbReference type="EMBL" id="JARBDR010000385">
    <property type="protein sequence ID" value="KAJ8313267.1"/>
    <property type="molecule type" value="Genomic_DNA"/>
</dbReference>
<evidence type="ECO:0000313" key="4">
    <source>
        <dbReference type="Proteomes" id="UP001217089"/>
    </source>
</evidence>
<evidence type="ECO:0000256" key="1">
    <source>
        <dbReference type="ARBA" id="ARBA00009243"/>
    </source>
</evidence>
<dbReference type="PANTHER" id="PTHR14241">
    <property type="entry name" value="INTERFERON-INDUCED PROTEIN 44"/>
    <property type="match status" value="1"/>
</dbReference>
<evidence type="ECO:0000259" key="2">
    <source>
        <dbReference type="PROSITE" id="PS51886"/>
    </source>
</evidence>
<sequence length="501" mass="55894">MKMANPNPLTENDEAVLSEMIANGPKKFVLLFDASRDTCDPAAFHQKCDNKGPTLTIINNSKGCTYGGYTSISWLSGTGFNMYDGNAFLFQLNVQNESRPCKLPIKTPESAIFQIAENGPTFGSGPDLQSFKGVVAVSEDNLFPLNTTMIPGSYDFLGHTVESITSGVFDAYNIQVYSVRDKPAPDMLPEPWRPLNEWNEELLQKMKKEIEDYSPLQEIGLNDDVMPHVNILLLGPIGAGKSSFFNTIDSIFRGRMAMKARVGSLQNSLTKRFRIFPVLSTRSRRCLRFRICDCRGLEDDQGIDPRDIEAILDGHVPDGYLFNPSNPISKDTCPKYVKDPGLECRIHCVVFVVDSNNVSTDAVDTGMDIMTEKVKEKVTKLQEIMNQKEIPQLILMNKIDGFCQASGKNLRDIFYSPKVKSGVKKVAETLGLPEYTVLPMKNINSEQGPGIDTNIGILALYNLRQILHAADDYLSYFLPELLADKIEYTFNSKEASKKDNC</sequence>
<organism evidence="3 4">
    <name type="scientific">Tegillarca granosa</name>
    <name type="common">Malaysian cockle</name>
    <name type="synonym">Anadara granosa</name>
    <dbReference type="NCBI Taxonomy" id="220873"/>
    <lineage>
        <taxon>Eukaryota</taxon>
        <taxon>Metazoa</taxon>
        <taxon>Spiralia</taxon>
        <taxon>Lophotrochozoa</taxon>
        <taxon>Mollusca</taxon>
        <taxon>Bivalvia</taxon>
        <taxon>Autobranchia</taxon>
        <taxon>Pteriomorphia</taxon>
        <taxon>Arcoida</taxon>
        <taxon>Arcoidea</taxon>
        <taxon>Arcidae</taxon>
        <taxon>Tegillarca</taxon>
    </lineage>
</organism>
<dbReference type="InterPro" id="IPR006571">
    <property type="entry name" value="TLDc_dom"/>
</dbReference>
<dbReference type="InterPro" id="IPR027417">
    <property type="entry name" value="P-loop_NTPase"/>
</dbReference>
<reference evidence="3 4" key="1">
    <citation type="submission" date="2022-12" db="EMBL/GenBank/DDBJ databases">
        <title>Chromosome-level genome of Tegillarca granosa.</title>
        <authorList>
            <person name="Kim J."/>
        </authorList>
    </citation>
    <scope>NUCLEOTIDE SEQUENCE [LARGE SCALE GENOMIC DNA]</scope>
    <source>
        <strain evidence="3">Teg-2019</strain>
        <tissue evidence="3">Adductor muscle</tissue>
    </source>
</reference>
<dbReference type="SUPFAM" id="SSF52540">
    <property type="entry name" value="P-loop containing nucleoside triphosphate hydrolases"/>
    <property type="match status" value="1"/>
</dbReference>
<dbReference type="Gene3D" id="3.40.50.300">
    <property type="entry name" value="P-loop containing nucleotide triphosphate hydrolases"/>
    <property type="match status" value="1"/>
</dbReference>
<accession>A0ABQ9F7D5</accession>
<name>A0ABQ9F7D5_TEGGR</name>
<protein>
    <recommendedName>
        <fullName evidence="2">TLDc domain-containing protein</fullName>
    </recommendedName>
</protein>
<comment type="caution">
    <text evidence="3">The sequence shown here is derived from an EMBL/GenBank/DDBJ whole genome shotgun (WGS) entry which is preliminary data.</text>
</comment>
<dbReference type="Proteomes" id="UP001217089">
    <property type="component" value="Unassembled WGS sequence"/>
</dbReference>
<evidence type="ECO:0000313" key="3">
    <source>
        <dbReference type="EMBL" id="KAJ8313267.1"/>
    </source>
</evidence>
<feature type="domain" description="TLDc" evidence="2">
    <location>
        <begin position="3"/>
        <end position="180"/>
    </location>
</feature>
<gene>
    <name evidence="3" type="ORF">KUTeg_009184</name>
</gene>